<comment type="similarity">
    <text evidence="6">Belongs to the dispatched family.</text>
</comment>
<reference evidence="10" key="1">
    <citation type="submission" date="2022-07" db="EMBL/GenBank/DDBJ databases">
        <authorList>
            <person name="Trinca V."/>
            <person name="Uliana J.V.C."/>
            <person name="Torres T.T."/>
            <person name="Ward R.J."/>
            <person name="Monesi N."/>
        </authorList>
    </citation>
    <scope>NUCLEOTIDE SEQUENCE</scope>
    <source>
        <strain evidence="10">HSMRA1968</strain>
        <tissue evidence="10">Whole embryos</tissue>
    </source>
</reference>
<feature type="transmembrane region" description="Helical" evidence="8">
    <location>
        <begin position="915"/>
        <end position="934"/>
    </location>
</feature>
<feature type="compositionally biased region" description="Basic residues" evidence="7">
    <location>
        <begin position="87"/>
        <end position="105"/>
    </location>
</feature>
<dbReference type="PANTHER" id="PTHR45951">
    <property type="entry name" value="PROTEIN DISPATCHED-RELATED"/>
    <property type="match status" value="1"/>
</dbReference>
<dbReference type="Gene3D" id="1.20.1640.10">
    <property type="entry name" value="Multidrug efflux transporter AcrB transmembrane domain"/>
    <property type="match status" value="2"/>
</dbReference>
<dbReference type="GO" id="GO:0007224">
    <property type="term" value="P:smoothened signaling pathway"/>
    <property type="evidence" value="ECO:0007669"/>
    <property type="project" value="TreeGrafter"/>
</dbReference>
<evidence type="ECO:0000256" key="3">
    <source>
        <dbReference type="ARBA" id="ARBA00022989"/>
    </source>
</evidence>
<accession>A0A9Q0MUJ6</accession>
<feature type="transmembrane region" description="Helical" evidence="8">
    <location>
        <begin position="941"/>
        <end position="964"/>
    </location>
</feature>
<evidence type="ECO:0000256" key="1">
    <source>
        <dbReference type="ARBA" id="ARBA00004141"/>
    </source>
</evidence>
<feature type="transmembrane region" description="Helical" evidence="8">
    <location>
        <begin position="984"/>
        <end position="1004"/>
    </location>
</feature>
<feature type="transmembrane region" description="Helical" evidence="8">
    <location>
        <begin position="12"/>
        <end position="33"/>
    </location>
</feature>
<dbReference type="SUPFAM" id="SSF82866">
    <property type="entry name" value="Multidrug efflux transporter AcrB transmembrane domain"/>
    <property type="match status" value="2"/>
</dbReference>
<feature type="region of interest" description="Disordered" evidence="7">
    <location>
        <begin position="85"/>
        <end position="105"/>
    </location>
</feature>
<dbReference type="OrthoDB" id="193905at2759"/>
<evidence type="ECO:0000256" key="2">
    <source>
        <dbReference type="ARBA" id="ARBA00022692"/>
    </source>
</evidence>
<dbReference type="PROSITE" id="PS50156">
    <property type="entry name" value="SSD"/>
    <property type="match status" value="1"/>
</dbReference>
<keyword evidence="5" id="KW-0325">Glycoprotein</keyword>
<dbReference type="AlphaFoldDB" id="A0A9Q0MUJ6"/>
<keyword evidence="11" id="KW-1185">Reference proteome</keyword>
<feature type="transmembrane region" description="Helical" evidence="8">
    <location>
        <begin position="540"/>
        <end position="560"/>
    </location>
</feature>
<evidence type="ECO:0000313" key="10">
    <source>
        <dbReference type="EMBL" id="KAJ6638287.1"/>
    </source>
</evidence>
<evidence type="ECO:0000256" key="5">
    <source>
        <dbReference type="ARBA" id="ARBA00023180"/>
    </source>
</evidence>
<feature type="transmembrane region" description="Helical" evidence="8">
    <location>
        <begin position="414"/>
        <end position="437"/>
    </location>
</feature>
<dbReference type="Pfam" id="PF02460">
    <property type="entry name" value="Patched"/>
    <property type="match status" value="1"/>
</dbReference>
<protein>
    <submittedName>
        <fullName evidence="10">Protein dispatched</fullName>
    </submittedName>
</protein>
<evidence type="ECO:0000259" key="9">
    <source>
        <dbReference type="PROSITE" id="PS50156"/>
    </source>
</evidence>
<dbReference type="GO" id="GO:0016020">
    <property type="term" value="C:membrane"/>
    <property type="evidence" value="ECO:0007669"/>
    <property type="project" value="UniProtKB-SubCell"/>
</dbReference>
<feature type="domain" description="SSD" evidence="9">
    <location>
        <begin position="411"/>
        <end position="566"/>
    </location>
</feature>
<evidence type="ECO:0000256" key="8">
    <source>
        <dbReference type="SAM" id="Phobius"/>
    </source>
</evidence>
<proteinExistence type="inferred from homology"/>
<keyword evidence="2 8" id="KW-0812">Transmembrane</keyword>
<comment type="caution">
    <text evidence="10">The sequence shown here is derived from an EMBL/GenBank/DDBJ whole genome shotgun (WGS) entry which is preliminary data.</text>
</comment>
<gene>
    <name evidence="10" type="primary">disp</name>
    <name evidence="10" type="ORF">Bhyg_11021</name>
</gene>
<evidence type="ECO:0000256" key="7">
    <source>
        <dbReference type="SAM" id="MobiDB-lite"/>
    </source>
</evidence>
<feature type="transmembrane region" description="Helical" evidence="8">
    <location>
        <begin position="1016"/>
        <end position="1036"/>
    </location>
</feature>
<feature type="transmembrane region" description="Helical" evidence="8">
    <location>
        <begin position="444"/>
        <end position="467"/>
    </location>
</feature>
<feature type="transmembrane region" description="Helical" evidence="8">
    <location>
        <begin position="389"/>
        <end position="408"/>
    </location>
</feature>
<organism evidence="10 11">
    <name type="scientific">Pseudolycoriella hygida</name>
    <dbReference type="NCBI Taxonomy" id="35572"/>
    <lineage>
        <taxon>Eukaryota</taxon>
        <taxon>Metazoa</taxon>
        <taxon>Ecdysozoa</taxon>
        <taxon>Arthropoda</taxon>
        <taxon>Hexapoda</taxon>
        <taxon>Insecta</taxon>
        <taxon>Pterygota</taxon>
        <taxon>Neoptera</taxon>
        <taxon>Endopterygota</taxon>
        <taxon>Diptera</taxon>
        <taxon>Nematocera</taxon>
        <taxon>Sciaroidea</taxon>
        <taxon>Sciaridae</taxon>
        <taxon>Pseudolycoriella</taxon>
    </lineage>
</organism>
<dbReference type="PANTHER" id="PTHR45951:SF3">
    <property type="entry name" value="PROTEIN DISPATCHED"/>
    <property type="match status" value="1"/>
</dbReference>
<dbReference type="InterPro" id="IPR052081">
    <property type="entry name" value="Dispatched_Hh_regulator"/>
</dbReference>
<dbReference type="Proteomes" id="UP001151699">
    <property type="component" value="Chromosome X"/>
</dbReference>
<dbReference type="GO" id="GO:0022857">
    <property type="term" value="F:transmembrane transporter activity"/>
    <property type="evidence" value="ECO:0007669"/>
    <property type="project" value="TreeGrafter"/>
</dbReference>
<dbReference type="InterPro" id="IPR003392">
    <property type="entry name" value="PTHD_SSD"/>
</dbReference>
<feature type="transmembrane region" description="Helical" evidence="8">
    <location>
        <begin position="609"/>
        <end position="629"/>
    </location>
</feature>
<keyword evidence="3 8" id="KW-1133">Transmembrane helix</keyword>
<keyword evidence="4 8" id="KW-0472">Membrane</keyword>
<dbReference type="InterPro" id="IPR000731">
    <property type="entry name" value="SSD"/>
</dbReference>
<comment type="subcellular location">
    <subcellularLocation>
        <location evidence="1">Membrane</location>
        <topology evidence="1">Multi-pass membrane protein</topology>
    </subcellularLocation>
</comment>
<sequence length="1154" mass="130492">MNWYFKLLANRPWLILIAIAVFCLACILVSITVKTLPDFSDPTSGFEARGTEIGKRMTAWLNLIDETRPSGILIANPNEMQQEDFFKKRKENNSKKKNKKTKKSKNRIKVVRDELLLNGSGLLEVDGFDESNVKDTNNRHWNYGKNLSFTSEEEYNKKIEQRTKEWKLLREQNPPRTEPGMHVRTNGFFCGAPNVEYAHFVVQRVNYNLTESMFELNALLAICDLEYQLQQIEPYRELCETEITSSNCCRPWSLPNYVAVISNKTSCFDIEEEDVQQAKNLIQKCYTYYETMKLSNDCDKRKCHVPPDCARKNAVYNILHYLIDSASVQENATEVFVVASMIFAPFAKSTKALPFYYNLKKRSLSNTLVSVNAMDMGLKNVVFEDCLRFDGWLMALGLAFVLACIWLYTKSLFLAMMTMCAIVFSLGLAYFIYAMVFKMSFFPFMNLLAVVVIVGIGADDVFIYVTIWNSTIAERTRLKSLNAAVASTTSISSDSSCSESLSGLIATALKHSALSMFVTSLTTSVAFYTNLLNSITAVRCFGTFAGTVVLCNYVLMITWIPASVSFVERLTCCSQEFCNKSADKFFSFIQKVTSYIRLSVISSVLRMPYLWIVLFGTLGIASGVVIFYWPKIQLPDSPDFKLFSDDHPFEIYDSQFKNMFWFEKSYTNSDTLRLYIRVVWGVIPVDNGNYFDPSSRGTLQLDNDFNLSSIESQYWLLNFCKQFKQQPFYQPSSVSTILPNCFIENFIRTMERRCLDEMSGIDRTPCCETSTFPYSPHVFDECLPQIMSSLYESPRYIFIPGIAGPKFGRNSTFHSTLTNKTTPLVKALVVEYESSHPYTLSYTAVNEFVSTVETWLKEVMKTAPSGMQHAFFISDLQFFDLQQTLSKDTLVAITIAMVVSFLVILMVTFNFLLSLYAIVTVTFTIFSIVAVLVLMNWKLNVLECISICSAIGLSIDFSLIYSVHYRMANESDRKASTRSSLSQMIGPTLMVALTTASAGAFMLLSNVLAYIQLGKFLIIVMSISWTYATFFLMSILRVCGPQYECGQFKYPSFSRGDKQNGKNHLNRNSRMSTQGFATEQLLSASSSAAGKLVGSESHELSSLTSNSIVKPATSLETRPINFDRAFKGKASMKENSPTSTLTVDGDLDDVALTY</sequence>
<name>A0A9Q0MUJ6_9DIPT</name>
<dbReference type="EMBL" id="WJQU01000003">
    <property type="protein sequence ID" value="KAJ6638287.1"/>
    <property type="molecule type" value="Genomic_DNA"/>
</dbReference>
<evidence type="ECO:0000256" key="6">
    <source>
        <dbReference type="ARBA" id="ARBA00038046"/>
    </source>
</evidence>
<evidence type="ECO:0000313" key="11">
    <source>
        <dbReference type="Proteomes" id="UP001151699"/>
    </source>
</evidence>
<evidence type="ECO:0000256" key="4">
    <source>
        <dbReference type="ARBA" id="ARBA00023136"/>
    </source>
</evidence>
<feature type="transmembrane region" description="Helical" evidence="8">
    <location>
        <begin position="890"/>
        <end position="909"/>
    </location>
</feature>